<dbReference type="Proteomes" id="UP000640786">
    <property type="component" value="Unassembled WGS sequence"/>
</dbReference>
<protein>
    <submittedName>
        <fullName evidence="2">Uncharacterized protein</fullName>
    </submittedName>
</protein>
<comment type="caution">
    <text evidence="2">The sequence shown here is derived from an EMBL/GenBank/DDBJ whole genome shotgun (WGS) entry which is preliminary data.</text>
</comment>
<feature type="transmembrane region" description="Helical" evidence="1">
    <location>
        <begin position="7"/>
        <end position="29"/>
    </location>
</feature>
<accession>A0ABR8R876</accession>
<dbReference type="EMBL" id="JACSQO010000002">
    <property type="protein sequence ID" value="MBD7943904.1"/>
    <property type="molecule type" value="Genomic_DNA"/>
</dbReference>
<gene>
    <name evidence="2" type="ORF">H9650_07205</name>
</gene>
<organism evidence="2 3">
    <name type="scientific">Psychrobacillus faecigallinarum</name>
    <dbReference type="NCBI Taxonomy" id="2762235"/>
    <lineage>
        <taxon>Bacteria</taxon>
        <taxon>Bacillati</taxon>
        <taxon>Bacillota</taxon>
        <taxon>Bacilli</taxon>
        <taxon>Bacillales</taxon>
        <taxon>Bacillaceae</taxon>
        <taxon>Psychrobacillus</taxon>
    </lineage>
</organism>
<reference evidence="2 3" key="1">
    <citation type="submission" date="2020-08" db="EMBL/GenBank/DDBJ databases">
        <title>A Genomic Blueprint of the Chicken Gut Microbiome.</title>
        <authorList>
            <person name="Gilroy R."/>
            <person name="Ravi A."/>
            <person name="Getino M."/>
            <person name="Pursley I."/>
            <person name="Horton D.L."/>
            <person name="Alikhan N.-F."/>
            <person name="Baker D."/>
            <person name="Gharbi K."/>
            <person name="Hall N."/>
            <person name="Watson M."/>
            <person name="Adriaenssens E.M."/>
            <person name="Foster-Nyarko E."/>
            <person name="Jarju S."/>
            <person name="Secka A."/>
            <person name="Antonio M."/>
            <person name="Oren A."/>
            <person name="Chaudhuri R."/>
            <person name="La Ragione R.M."/>
            <person name="Hildebrand F."/>
            <person name="Pallen M.J."/>
        </authorList>
    </citation>
    <scope>NUCLEOTIDE SEQUENCE [LARGE SCALE GENOMIC DNA]</scope>
    <source>
        <strain evidence="2 3">Sa2BUA9</strain>
    </source>
</reference>
<feature type="transmembrane region" description="Helical" evidence="1">
    <location>
        <begin position="49"/>
        <end position="69"/>
    </location>
</feature>
<feature type="transmembrane region" description="Helical" evidence="1">
    <location>
        <begin position="76"/>
        <end position="97"/>
    </location>
</feature>
<dbReference type="RefSeq" id="WP_144535998.1">
    <property type="nucleotide sequence ID" value="NZ_JACSQO010000002.1"/>
</dbReference>
<proteinExistence type="predicted"/>
<keyword evidence="1" id="KW-1133">Transmembrane helix</keyword>
<evidence type="ECO:0000313" key="3">
    <source>
        <dbReference type="Proteomes" id="UP000640786"/>
    </source>
</evidence>
<name>A0ABR8R876_9BACI</name>
<feature type="transmembrane region" description="Helical" evidence="1">
    <location>
        <begin position="109"/>
        <end position="125"/>
    </location>
</feature>
<keyword evidence="1" id="KW-0472">Membrane</keyword>
<evidence type="ECO:0000313" key="2">
    <source>
        <dbReference type="EMBL" id="MBD7943904.1"/>
    </source>
</evidence>
<evidence type="ECO:0000256" key="1">
    <source>
        <dbReference type="SAM" id="Phobius"/>
    </source>
</evidence>
<sequence length="139" mass="15781">MKSLSFFTSLAAAVVVTALLKFLHLFHFVKWNPVGYSKSFEMFDDTNVYLRWLVLFLVIWAISLVIYYISILTAKVPVAISSIIFGIILAFIVEWLISDATMIKTIKKTSIPFICIVVIGVRFLMESAIFHSKDQPIGK</sequence>
<keyword evidence="3" id="KW-1185">Reference proteome</keyword>
<keyword evidence="1" id="KW-0812">Transmembrane</keyword>